<dbReference type="EMBL" id="JAUIQD010000003">
    <property type="protein sequence ID" value="KAK3357778.1"/>
    <property type="molecule type" value="Genomic_DNA"/>
</dbReference>
<comment type="caution">
    <text evidence="1">The sequence shown here is derived from an EMBL/GenBank/DDBJ whole genome shotgun (WGS) entry which is preliminary data.</text>
</comment>
<evidence type="ECO:0000313" key="2">
    <source>
        <dbReference type="Proteomes" id="UP001275084"/>
    </source>
</evidence>
<name>A0AAJ0MGS4_9PEZI</name>
<gene>
    <name evidence="1" type="ORF">B0T25DRAFT_169730</name>
</gene>
<reference evidence="1" key="1">
    <citation type="journal article" date="2023" name="Mol. Phylogenet. Evol.">
        <title>Genome-scale phylogeny and comparative genomics of the fungal order Sordariales.</title>
        <authorList>
            <person name="Hensen N."/>
            <person name="Bonometti L."/>
            <person name="Westerberg I."/>
            <person name="Brannstrom I.O."/>
            <person name="Guillou S."/>
            <person name="Cros-Aarteil S."/>
            <person name="Calhoun S."/>
            <person name="Haridas S."/>
            <person name="Kuo A."/>
            <person name="Mondo S."/>
            <person name="Pangilinan J."/>
            <person name="Riley R."/>
            <person name="LaButti K."/>
            <person name="Andreopoulos B."/>
            <person name="Lipzen A."/>
            <person name="Chen C."/>
            <person name="Yan M."/>
            <person name="Daum C."/>
            <person name="Ng V."/>
            <person name="Clum A."/>
            <person name="Steindorff A."/>
            <person name="Ohm R.A."/>
            <person name="Martin F."/>
            <person name="Silar P."/>
            <person name="Natvig D.O."/>
            <person name="Lalanne C."/>
            <person name="Gautier V."/>
            <person name="Ament-Velasquez S.L."/>
            <person name="Kruys A."/>
            <person name="Hutchinson M.I."/>
            <person name="Powell A.J."/>
            <person name="Barry K."/>
            <person name="Miller A.N."/>
            <person name="Grigoriev I.V."/>
            <person name="Debuchy R."/>
            <person name="Gladieux P."/>
            <person name="Hiltunen Thoren M."/>
            <person name="Johannesson H."/>
        </authorList>
    </citation>
    <scope>NUCLEOTIDE SEQUENCE</scope>
    <source>
        <strain evidence="1">CBS 955.72</strain>
    </source>
</reference>
<proteinExistence type="predicted"/>
<organism evidence="1 2">
    <name type="scientific">Lasiosphaeria hispida</name>
    <dbReference type="NCBI Taxonomy" id="260671"/>
    <lineage>
        <taxon>Eukaryota</taxon>
        <taxon>Fungi</taxon>
        <taxon>Dikarya</taxon>
        <taxon>Ascomycota</taxon>
        <taxon>Pezizomycotina</taxon>
        <taxon>Sordariomycetes</taxon>
        <taxon>Sordariomycetidae</taxon>
        <taxon>Sordariales</taxon>
        <taxon>Lasiosphaeriaceae</taxon>
        <taxon>Lasiosphaeria</taxon>
    </lineage>
</organism>
<protein>
    <submittedName>
        <fullName evidence="1">Uncharacterized protein</fullName>
    </submittedName>
</protein>
<dbReference type="AlphaFoldDB" id="A0AAJ0MGS4"/>
<accession>A0AAJ0MGS4</accession>
<sequence>MASTKRESHAVFQTLPIEIVAGILINLDPDGVISAIRTCRLAYIAYSEFRAPVLDSVFSSVFGRNMHHALAFLYLPEIPLSEPDPNSEWKYRSLIFMKRHTTRALDYECTSNPHALRILGKLAHDITYFVAAYAEYTGDLILGIAPAQAGLRTRPTHAPPLLSANEAARVMRGLLLYELVCNLVGMPAITLQSHLIYVSQPRGGNVSARIDFESELVRMLPASEEEEVREVDIFVRRQHMLLALETKAEFIKACEVARISADAGGVLLDDLVFAHREQLDYTLVQESDSYCTVTTRFGLRFLKHMLDMSSLSRRTFLRRTFGAIHRKVNSEAQIRVLRIYPNLPPGINPRFTFLAHDNFLYDAAFRRLCLLSNGQPRSTPVRALSDPVSEAWGGPEEAGLRRHLAFGEVIKLRERGWVFWDGSRLSQIANPTGRPPQRIYGHMSKWFAEVESGGPEPLREYLVRPGLTMLVSRLKWESQVLPGFRSTAPREEWTKIKLLASLARQFSRL</sequence>
<reference evidence="1" key="2">
    <citation type="submission" date="2023-06" db="EMBL/GenBank/DDBJ databases">
        <authorList>
            <consortium name="Lawrence Berkeley National Laboratory"/>
            <person name="Haridas S."/>
            <person name="Hensen N."/>
            <person name="Bonometti L."/>
            <person name="Westerberg I."/>
            <person name="Brannstrom I.O."/>
            <person name="Guillou S."/>
            <person name="Cros-Aarteil S."/>
            <person name="Calhoun S."/>
            <person name="Kuo A."/>
            <person name="Mondo S."/>
            <person name="Pangilinan J."/>
            <person name="Riley R."/>
            <person name="Labutti K."/>
            <person name="Andreopoulos B."/>
            <person name="Lipzen A."/>
            <person name="Chen C."/>
            <person name="Yanf M."/>
            <person name="Daum C."/>
            <person name="Ng V."/>
            <person name="Clum A."/>
            <person name="Steindorff A."/>
            <person name="Ohm R."/>
            <person name="Martin F."/>
            <person name="Silar P."/>
            <person name="Natvig D."/>
            <person name="Lalanne C."/>
            <person name="Gautier V."/>
            <person name="Ament-Velasquez S.L."/>
            <person name="Kruys A."/>
            <person name="Hutchinson M.I."/>
            <person name="Powell A.J."/>
            <person name="Barry K."/>
            <person name="Miller A.N."/>
            <person name="Grigoriev I.V."/>
            <person name="Debuchy R."/>
            <person name="Gladieux P."/>
            <person name="Thoren M.H."/>
            <person name="Johannesson H."/>
        </authorList>
    </citation>
    <scope>NUCLEOTIDE SEQUENCE</scope>
    <source>
        <strain evidence="1">CBS 955.72</strain>
    </source>
</reference>
<dbReference type="Proteomes" id="UP001275084">
    <property type="component" value="Unassembled WGS sequence"/>
</dbReference>
<keyword evidence="2" id="KW-1185">Reference proteome</keyword>
<evidence type="ECO:0000313" key="1">
    <source>
        <dbReference type="EMBL" id="KAK3357778.1"/>
    </source>
</evidence>